<comment type="caution">
    <text evidence="2">The sequence shown here is derived from an EMBL/GenBank/DDBJ whole genome shotgun (WGS) entry which is preliminary data.</text>
</comment>
<dbReference type="AlphaFoldDB" id="A0AAD3S5C3"/>
<organism evidence="2 3">
    <name type="scientific">Nepenthes gracilis</name>
    <name type="common">Slender pitcher plant</name>
    <dbReference type="NCBI Taxonomy" id="150966"/>
    <lineage>
        <taxon>Eukaryota</taxon>
        <taxon>Viridiplantae</taxon>
        <taxon>Streptophyta</taxon>
        <taxon>Embryophyta</taxon>
        <taxon>Tracheophyta</taxon>
        <taxon>Spermatophyta</taxon>
        <taxon>Magnoliopsida</taxon>
        <taxon>eudicotyledons</taxon>
        <taxon>Gunneridae</taxon>
        <taxon>Pentapetalae</taxon>
        <taxon>Caryophyllales</taxon>
        <taxon>Nepenthaceae</taxon>
        <taxon>Nepenthes</taxon>
    </lineage>
</organism>
<proteinExistence type="predicted"/>
<protein>
    <submittedName>
        <fullName evidence="2">Uncharacterized protein</fullName>
    </submittedName>
</protein>
<reference evidence="2" key="1">
    <citation type="submission" date="2023-05" db="EMBL/GenBank/DDBJ databases">
        <title>Nepenthes gracilis genome sequencing.</title>
        <authorList>
            <person name="Fukushima K."/>
        </authorList>
    </citation>
    <scope>NUCLEOTIDE SEQUENCE</scope>
    <source>
        <strain evidence="2">SING2019-196</strain>
    </source>
</reference>
<dbReference type="Proteomes" id="UP001279734">
    <property type="component" value="Unassembled WGS sequence"/>
</dbReference>
<accession>A0AAD3S5C3</accession>
<evidence type="ECO:0000256" key="1">
    <source>
        <dbReference type="SAM" id="MobiDB-lite"/>
    </source>
</evidence>
<keyword evidence="3" id="KW-1185">Reference proteome</keyword>
<name>A0AAD3S5C3_NEPGR</name>
<dbReference type="EMBL" id="BSYO01000005">
    <property type="protein sequence ID" value="GMH04762.1"/>
    <property type="molecule type" value="Genomic_DNA"/>
</dbReference>
<evidence type="ECO:0000313" key="2">
    <source>
        <dbReference type="EMBL" id="GMH04762.1"/>
    </source>
</evidence>
<evidence type="ECO:0000313" key="3">
    <source>
        <dbReference type="Proteomes" id="UP001279734"/>
    </source>
</evidence>
<gene>
    <name evidence="2" type="ORF">Nepgr_006602</name>
</gene>
<sequence length="141" mass="15466">MVINTATLHHDSRPRNASKHCNQQPLSRLLSTQHCKINDRHTHDISCLLMLPGSIIMSPAQHFITLHRATNDGGSKGIQRVSANIHNQLKTAIIQKQGTHKPRPTWAAAPAAETIAFSHRLPAMAINSDSSPHAQQASINQ</sequence>
<feature type="region of interest" description="Disordered" evidence="1">
    <location>
        <begin position="1"/>
        <end position="21"/>
    </location>
</feature>